<protein>
    <submittedName>
        <fullName evidence="1">TATA-box binding</fullName>
    </submittedName>
</protein>
<organism evidence="1 2">
    <name type="scientific">Clostridium cadaveris</name>
    <dbReference type="NCBI Taxonomy" id="1529"/>
    <lineage>
        <taxon>Bacteria</taxon>
        <taxon>Bacillati</taxon>
        <taxon>Bacillota</taxon>
        <taxon>Clostridia</taxon>
        <taxon>Eubacteriales</taxon>
        <taxon>Clostridiaceae</taxon>
        <taxon>Clostridium</taxon>
    </lineage>
</organism>
<dbReference type="InterPro" id="IPR014794">
    <property type="entry name" value="DUF1779"/>
</dbReference>
<keyword evidence="2" id="KW-1185">Reference proteome</keyword>
<dbReference type="AlphaFoldDB" id="A0A1I2LMT6"/>
<reference evidence="1 2" key="1">
    <citation type="submission" date="2016-10" db="EMBL/GenBank/DDBJ databases">
        <authorList>
            <person name="de Groot N.N."/>
        </authorList>
    </citation>
    <scope>NUCLEOTIDE SEQUENCE [LARGE SCALE GENOMIC DNA]</scope>
    <source>
        <strain evidence="1 2">NLAE-zl-G419</strain>
    </source>
</reference>
<dbReference type="STRING" id="1529.SAMN04487885_11066"/>
<dbReference type="InterPro" id="IPR036209">
    <property type="entry name" value="YwmB-like_sf"/>
</dbReference>
<accession>A0A1I2LMT6</accession>
<dbReference type="Pfam" id="PF08680">
    <property type="entry name" value="DUF1779"/>
    <property type="match status" value="1"/>
</dbReference>
<name>A0A1I2LMT6_9CLOT</name>
<dbReference type="Proteomes" id="UP000182135">
    <property type="component" value="Unassembled WGS sequence"/>
</dbReference>
<evidence type="ECO:0000313" key="1">
    <source>
        <dbReference type="EMBL" id="SFF78371.1"/>
    </source>
</evidence>
<evidence type="ECO:0000313" key="2">
    <source>
        <dbReference type="Proteomes" id="UP000182135"/>
    </source>
</evidence>
<dbReference type="EMBL" id="FOOE01000010">
    <property type="protein sequence ID" value="SFF78371.1"/>
    <property type="molecule type" value="Genomic_DNA"/>
</dbReference>
<gene>
    <name evidence="1" type="ORF">SAMN04487885_11066</name>
</gene>
<dbReference type="GeneID" id="90545750"/>
<sequence>MRNKFMLITFLIFTLFSMPKTEEDFINSAIKSVDGTVIENGSRIEIRNAGDFNKNELDDVLAKYDENKVRISIDEEALELEGRVIINTTSKDNSFSLNNLNKDILKQVTREDRNIKVFSYVKAQLKDEDLELYKNNLEKYLINTGGKNIEFSSIDSGVTGIASAKIGNSKELNNTFFNINFAIVKYTSGTYIIVGTPIITCAY</sequence>
<dbReference type="RefSeq" id="WP_027638712.1">
    <property type="nucleotide sequence ID" value="NZ_BAAACD010000033.1"/>
</dbReference>
<dbReference type="SUPFAM" id="SSF143842">
    <property type="entry name" value="YwmB-like"/>
    <property type="match status" value="1"/>
</dbReference>
<proteinExistence type="predicted"/>